<feature type="transmembrane region" description="Helical" evidence="7">
    <location>
        <begin position="549"/>
        <end position="569"/>
    </location>
</feature>
<comment type="caution">
    <text evidence="8">The sequence shown here is derived from an EMBL/GenBank/DDBJ whole genome shotgun (WGS) entry which is preliminary data.</text>
</comment>
<comment type="subcellular location">
    <subcellularLocation>
        <location evidence="1">Membrane</location>
        <topology evidence="1">Multi-pass membrane protein</topology>
    </subcellularLocation>
</comment>
<reference evidence="8" key="2">
    <citation type="submission" date="2020-02" db="EMBL/GenBank/DDBJ databases">
        <authorList>
            <person name="Studholme D.J."/>
        </authorList>
    </citation>
    <scope>NUCLEOTIDE SEQUENCE</scope>
    <source>
        <strain evidence="8">00238/432</strain>
    </source>
</reference>
<evidence type="ECO:0000256" key="4">
    <source>
        <dbReference type="ARBA" id="ARBA00022692"/>
    </source>
</evidence>
<feature type="transmembrane region" description="Helical" evidence="7">
    <location>
        <begin position="507"/>
        <end position="529"/>
    </location>
</feature>
<feature type="transmembrane region" description="Helical" evidence="7">
    <location>
        <begin position="723"/>
        <end position="747"/>
    </location>
</feature>
<gene>
    <name evidence="8" type="ORF">G195_009569</name>
</gene>
<dbReference type="InterPro" id="IPR039309">
    <property type="entry name" value="BT1"/>
</dbReference>
<dbReference type="PANTHER" id="PTHR31585">
    <property type="entry name" value="FOLATE-BIOPTERIN TRANSPORTER 1, CHLOROPLASTIC"/>
    <property type="match status" value="1"/>
</dbReference>
<feature type="transmembrane region" description="Helical" evidence="7">
    <location>
        <begin position="81"/>
        <end position="99"/>
    </location>
</feature>
<dbReference type="Proteomes" id="UP000702964">
    <property type="component" value="Unassembled WGS sequence"/>
</dbReference>
<feature type="transmembrane region" description="Helical" evidence="7">
    <location>
        <begin position="119"/>
        <end position="137"/>
    </location>
</feature>
<dbReference type="PANTHER" id="PTHR31585:SF5">
    <property type="entry name" value="RNA-BINDING S4 DOMAIN-CONTAINING PROTEIN"/>
    <property type="match status" value="1"/>
</dbReference>
<evidence type="ECO:0000313" key="8">
    <source>
        <dbReference type="EMBL" id="KAF4316174.1"/>
    </source>
</evidence>
<dbReference type="AlphaFoldDB" id="A0A8J4S4F5"/>
<dbReference type="Pfam" id="PF03092">
    <property type="entry name" value="BT1"/>
    <property type="match status" value="1"/>
</dbReference>
<evidence type="ECO:0000256" key="7">
    <source>
        <dbReference type="SAM" id="Phobius"/>
    </source>
</evidence>
<dbReference type="Gene3D" id="1.20.1250.20">
    <property type="entry name" value="MFS general substrate transporter like domains"/>
    <property type="match status" value="2"/>
</dbReference>
<comment type="similarity">
    <text evidence="2">Belongs to the major facilitator superfamily. Folate-biopterin transporter (TC 2.A.71) family.</text>
</comment>
<proteinExistence type="inferred from homology"/>
<feature type="transmembrane region" description="Helical" evidence="7">
    <location>
        <begin position="654"/>
        <end position="683"/>
    </location>
</feature>
<name>A0A8J4S4F5_9STRA</name>
<evidence type="ECO:0000256" key="2">
    <source>
        <dbReference type="ARBA" id="ARBA00007015"/>
    </source>
</evidence>
<keyword evidence="3" id="KW-0813">Transport</keyword>
<sequence>MISCIHDLLYLHRLKCERRGTNFQRASLNLKAQEQGGKYVVLMMLASVGYLMADVSADALVVEIAQREPLAIRGRTQTAAYTVRTAFMVVGNLLLAFLFNGKDYGGNYDFTLSFPQVMLILSCGAGIMLPITCLFVSEKRYQTPQLRSYMGEFWGLLQTRAIFQIIAYKFLSGFFENFTFVSLEPMQTYWAKVTPRNEKLGNVLVLMAMALTLAWTGRYGLHWNWRVVVVITTLTVVALDATCMLLVTWDVVRNQYFWLGLPILEQFTQGVGFIVSTYVVVELAELGHEGSLYGLLTTVGNLSSPFAATISKTVNAPYDITNEKIQNDLTDVRWDVTATLLIMYGMRVLSLEANEITKTPPDAEIAAMGALREGGSPELFTKQHIGLVLQYAAVGLVYGTLPSTIYPFMQVYLNASGAQVMTASTLVVLPWSFKVFYGALSDCFPLFGYRRRPYMVIGWTICVATLLAMGCSRVSQPYFLDASDRAISPNDYTPEIEARLNPTSGMYVGLMMLAALGYVLADVCADGVVVELAQREPLTERGRTQSTIYATRTFAATLGQILTGVAFNGEEYGGSFAFSLTFPQLMMTLAVCTAPIIPISWIYIEESVKPSIRFSQYLNELWQAMQTRAVYQVVFYSFFSGIFANFSYTAGPPIQLYMVGVTPISSTISDIVGSAMFMGGIVLTGKYGLAWNWRTMTVLTGMLVIAVDAVCTFITVWDVFRSQWFWLGLPIAVNVPAGISFLIGTFVTVELVGEGHEGAMYGLLTTVANLSSPFAATLTKIVDSSWDLSNDRVKVDDYAAETRSTGVEVHRGL</sequence>
<feature type="transmembrane region" description="Helical" evidence="7">
    <location>
        <begin position="695"/>
        <end position="717"/>
    </location>
</feature>
<evidence type="ECO:0000256" key="5">
    <source>
        <dbReference type="ARBA" id="ARBA00022989"/>
    </source>
</evidence>
<feature type="transmembrane region" description="Helical" evidence="7">
    <location>
        <begin position="411"/>
        <end position="433"/>
    </location>
</feature>
<feature type="transmembrane region" description="Helical" evidence="7">
    <location>
        <begin position="629"/>
        <end position="648"/>
    </location>
</feature>
<evidence type="ECO:0000256" key="3">
    <source>
        <dbReference type="ARBA" id="ARBA00022448"/>
    </source>
</evidence>
<feature type="transmembrane region" description="Helical" evidence="7">
    <location>
        <begin position="385"/>
        <end position="405"/>
    </location>
</feature>
<reference evidence="8" key="1">
    <citation type="journal article" date="2015" name="Genom Data">
        <title>Draft genome sequences of Phytophthora kernoviae and Phytophthora ramorum lineage EU2 from Scotland.</title>
        <authorList>
            <person name="Sambles C."/>
            <person name="Schlenzig A."/>
            <person name="O'Neill P."/>
            <person name="Grant M."/>
            <person name="Studholme D.J."/>
        </authorList>
    </citation>
    <scope>NUCLEOTIDE SEQUENCE</scope>
    <source>
        <strain evidence="8">00238/432</strain>
    </source>
</reference>
<dbReference type="GO" id="GO:0016020">
    <property type="term" value="C:membrane"/>
    <property type="evidence" value="ECO:0007669"/>
    <property type="project" value="UniProtKB-SubCell"/>
</dbReference>
<keyword evidence="6 7" id="KW-0472">Membrane</keyword>
<accession>A0A8J4S4F5</accession>
<keyword evidence="5 7" id="KW-1133">Transmembrane helix</keyword>
<feature type="transmembrane region" description="Helical" evidence="7">
    <location>
        <begin position="581"/>
        <end position="604"/>
    </location>
</feature>
<feature type="transmembrane region" description="Helical" evidence="7">
    <location>
        <begin position="454"/>
        <end position="475"/>
    </location>
</feature>
<dbReference type="InterPro" id="IPR036259">
    <property type="entry name" value="MFS_trans_sf"/>
</dbReference>
<protein>
    <submittedName>
        <fullName evidence="8">Uncharacterized protein</fullName>
    </submittedName>
</protein>
<evidence type="ECO:0000256" key="1">
    <source>
        <dbReference type="ARBA" id="ARBA00004141"/>
    </source>
</evidence>
<evidence type="ECO:0000313" key="9">
    <source>
        <dbReference type="Proteomes" id="UP000702964"/>
    </source>
</evidence>
<dbReference type="SUPFAM" id="SSF103473">
    <property type="entry name" value="MFS general substrate transporter"/>
    <property type="match status" value="2"/>
</dbReference>
<organism evidence="8 9">
    <name type="scientific">Phytophthora kernoviae 00238/432</name>
    <dbReference type="NCBI Taxonomy" id="1284355"/>
    <lineage>
        <taxon>Eukaryota</taxon>
        <taxon>Sar</taxon>
        <taxon>Stramenopiles</taxon>
        <taxon>Oomycota</taxon>
        <taxon>Peronosporomycetes</taxon>
        <taxon>Peronosporales</taxon>
        <taxon>Peronosporaceae</taxon>
        <taxon>Phytophthora</taxon>
    </lineage>
</organism>
<feature type="transmembrane region" description="Helical" evidence="7">
    <location>
        <begin position="223"/>
        <end position="247"/>
    </location>
</feature>
<dbReference type="EMBL" id="AOFI03000598">
    <property type="protein sequence ID" value="KAF4316174.1"/>
    <property type="molecule type" value="Genomic_DNA"/>
</dbReference>
<feature type="transmembrane region" description="Helical" evidence="7">
    <location>
        <begin position="200"/>
        <end position="217"/>
    </location>
</feature>
<keyword evidence="4 7" id="KW-0812">Transmembrane</keyword>
<evidence type="ECO:0000256" key="6">
    <source>
        <dbReference type="ARBA" id="ARBA00023136"/>
    </source>
</evidence>